<reference evidence="2" key="1">
    <citation type="submission" date="2013-09" db="EMBL/GenBank/DDBJ databases">
        <title>Complete nucleotide sequence of Streptomyces linear plasmid pFRL6.</title>
        <authorList>
            <person name="Chen Z."/>
            <person name="Fang P."/>
            <person name="Qin Z."/>
        </authorList>
    </citation>
    <scope>NUCLEOTIDE SEQUENCE</scope>
    <source>
        <plasmid evidence="2">pFRL6</plasmid>
    </source>
</reference>
<evidence type="ECO:0000313" key="2">
    <source>
        <dbReference type="EMBL" id="AHE40412.1"/>
    </source>
</evidence>
<feature type="compositionally biased region" description="Basic and acidic residues" evidence="1">
    <location>
        <begin position="328"/>
        <end position="337"/>
    </location>
</feature>
<feature type="region of interest" description="Disordered" evidence="1">
    <location>
        <begin position="287"/>
        <end position="337"/>
    </location>
</feature>
<keyword evidence="2" id="KW-0614">Plasmid</keyword>
<evidence type="ECO:0000256" key="1">
    <source>
        <dbReference type="SAM" id="MobiDB-lite"/>
    </source>
</evidence>
<proteinExistence type="predicted"/>
<dbReference type="EMBL" id="KF602051">
    <property type="protein sequence ID" value="AHE40412.1"/>
    <property type="molecule type" value="Genomic_DNA"/>
</dbReference>
<accession>V9Z7A4</accession>
<protein>
    <submittedName>
        <fullName evidence="2">Uncharacterized protein</fullName>
    </submittedName>
</protein>
<organism evidence="2">
    <name type="scientific">Streptomyces sp. F12</name>
    <dbReference type="NCBI Taxonomy" id="1436084"/>
    <lineage>
        <taxon>Bacteria</taxon>
        <taxon>Bacillati</taxon>
        <taxon>Actinomycetota</taxon>
        <taxon>Actinomycetes</taxon>
        <taxon>Kitasatosporales</taxon>
        <taxon>Streptomycetaceae</taxon>
        <taxon>Streptomyces</taxon>
    </lineage>
</organism>
<geneLocation type="plasmid" evidence="2">
    <name>pFRL6</name>
</geneLocation>
<gene>
    <name evidence="2" type="ORF">pFRL6_325c</name>
</gene>
<feature type="compositionally biased region" description="Low complexity" evidence="1">
    <location>
        <begin position="308"/>
        <end position="317"/>
    </location>
</feature>
<sequence>MAIRAGLSAVAGSQERELFRIVGRLGLGSCSAQHGPARGAGPGLLQDVAGAWRVLGFLGEEDCQATHAVHGQAGAPVDPDGRDSAVEKLHGCDLAASDVVVELRPGRGRLDGDLLRGVLGLRVAVWKLRADQVVGAHRAPPAIVVRAGATTATSTDEEADRADLIVPAAASVSGAVACGYIPVRQVTRTAEVLAVSALGAEAVCAVVAGHAAAIRPRPTAAARGRPTREQCRCGRGARGAALRTPVHGKAGGNEMGGMVHPSSGCGRLGASANQTIDRAVQEVGGPVPVRGRLGRRGRQAVFRRRAGAARSTGAEGRYAGRTLRRRAERQGWERSVR</sequence>
<feature type="compositionally biased region" description="Basic residues" evidence="1">
    <location>
        <begin position="292"/>
        <end position="307"/>
    </location>
</feature>
<dbReference type="AlphaFoldDB" id="V9Z7A4"/>
<name>V9Z7A4_9ACTN</name>